<dbReference type="AlphaFoldDB" id="A0A0R3Q4H7"/>
<reference evidence="7 8" key="2">
    <citation type="submission" date="2018-11" db="EMBL/GenBank/DDBJ databases">
        <authorList>
            <consortium name="Pathogen Informatics"/>
        </authorList>
    </citation>
    <scope>NUCLEOTIDE SEQUENCE [LARGE SCALE GENOMIC DNA]</scope>
</reference>
<dbReference type="EMBL" id="UZAG01000313">
    <property type="protein sequence ID" value="VDO08003.1"/>
    <property type="molecule type" value="Genomic_DNA"/>
</dbReference>
<dbReference type="Pfam" id="PF01490">
    <property type="entry name" value="Aa_trans"/>
    <property type="match status" value="1"/>
</dbReference>
<dbReference type="PANTHER" id="PTHR22950:SF343">
    <property type="entry name" value="AMINO ACID TRANSPORTER SKAT-1-RELATED"/>
    <property type="match status" value="1"/>
</dbReference>
<feature type="transmembrane region" description="Helical" evidence="5">
    <location>
        <begin position="81"/>
        <end position="102"/>
    </location>
</feature>
<dbReference type="InterPro" id="IPR013057">
    <property type="entry name" value="AA_transpt_TM"/>
</dbReference>
<dbReference type="GO" id="GO:0005774">
    <property type="term" value="C:vacuolar membrane"/>
    <property type="evidence" value="ECO:0007669"/>
    <property type="project" value="TreeGrafter"/>
</dbReference>
<evidence type="ECO:0000256" key="1">
    <source>
        <dbReference type="ARBA" id="ARBA00004141"/>
    </source>
</evidence>
<name>A0A0R3Q4H7_9BILA</name>
<feature type="transmembrane region" description="Helical" evidence="5">
    <location>
        <begin position="36"/>
        <end position="60"/>
    </location>
</feature>
<sequence>MCFCTLFMIAIGFYGYTAFGPNTQPTITMNVPKEGLYSIINVFLMLQSMLGHSIAMYVILDMFFNGFHRKFTNRFPNVSKVIVDKGFRIFWVSITMLMSISIPHLEIMIPLVGVTSGTLCALIYPPIFEMITFWNDWKVSLNAHQRCLKISWNIFVIITGVFAITTGVYANFLTIFEKLQTTKQNVFDF</sequence>
<accession>A0A0R3Q4H7</accession>
<keyword evidence="2 5" id="KW-0812">Transmembrane</keyword>
<feature type="domain" description="Amino acid transporter transmembrane" evidence="6">
    <location>
        <begin position="1"/>
        <end position="170"/>
    </location>
</feature>
<keyword evidence="4 5" id="KW-0472">Membrane</keyword>
<feature type="transmembrane region" description="Helical" evidence="5">
    <location>
        <begin position="152"/>
        <end position="172"/>
    </location>
</feature>
<dbReference type="STRING" id="42155.A0A0R3Q4H7"/>
<keyword evidence="8" id="KW-1185">Reference proteome</keyword>
<evidence type="ECO:0000256" key="3">
    <source>
        <dbReference type="ARBA" id="ARBA00022989"/>
    </source>
</evidence>
<evidence type="ECO:0000259" key="6">
    <source>
        <dbReference type="Pfam" id="PF01490"/>
    </source>
</evidence>
<keyword evidence="3 5" id="KW-1133">Transmembrane helix</keyword>
<organism evidence="9">
    <name type="scientific">Brugia timori</name>
    <dbReference type="NCBI Taxonomy" id="42155"/>
    <lineage>
        <taxon>Eukaryota</taxon>
        <taxon>Metazoa</taxon>
        <taxon>Ecdysozoa</taxon>
        <taxon>Nematoda</taxon>
        <taxon>Chromadorea</taxon>
        <taxon>Rhabditida</taxon>
        <taxon>Spirurina</taxon>
        <taxon>Spiruromorpha</taxon>
        <taxon>Filarioidea</taxon>
        <taxon>Onchocercidae</taxon>
        <taxon>Brugia</taxon>
    </lineage>
</organism>
<dbReference type="WBParaSite" id="BTMF_0000120301-mRNA-1">
    <property type="protein sequence ID" value="BTMF_0000120301-mRNA-1"/>
    <property type="gene ID" value="BTMF_0000120301"/>
</dbReference>
<dbReference type="PANTHER" id="PTHR22950">
    <property type="entry name" value="AMINO ACID TRANSPORTER"/>
    <property type="match status" value="1"/>
</dbReference>
<dbReference type="GO" id="GO:0015179">
    <property type="term" value="F:L-amino acid transmembrane transporter activity"/>
    <property type="evidence" value="ECO:0007669"/>
    <property type="project" value="TreeGrafter"/>
</dbReference>
<feature type="transmembrane region" description="Helical" evidence="5">
    <location>
        <begin position="108"/>
        <end position="131"/>
    </location>
</feature>
<evidence type="ECO:0000256" key="4">
    <source>
        <dbReference type="ARBA" id="ARBA00023136"/>
    </source>
</evidence>
<gene>
    <name evidence="7" type="ORF">BTMF_LOCUS559</name>
</gene>
<comment type="subcellular location">
    <subcellularLocation>
        <location evidence="1">Membrane</location>
        <topology evidence="1">Multi-pass membrane protein</topology>
    </subcellularLocation>
</comment>
<dbReference type="Proteomes" id="UP000280834">
    <property type="component" value="Unassembled WGS sequence"/>
</dbReference>
<evidence type="ECO:0000313" key="8">
    <source>
        <dbReference type="Proteomes" id="UP000280834"/>
    </source>
</evidence>
<reference evidence="9" key="1">
    <citation type="submission" date="2017-02" db="UniProtKB">
        <authorList>
            <consortium name="WormBaseParasite"/>
        </authorList>
    </citation>
    <scope>IDENTIFICATION</scope>
</reference>
<proteinExistence type="predicted"/>
<evidence type="ECO:0000313" key="9">
    <source>
        <dbReference type="WBParaSite" id="BTMF_0000120301-mRNA-1"/>
    </source>
</evidence>
<protein>
    <submittedName>
        <fullName evidence="9">Aa_trans domain-containing protein</fullName>
    </submittedName>
</protein>
<evidence type="ECO:0000256" key="2">
    <source>
        <dbReference type="ARBA" id="ARBA00022692"/>
    </source>
</evidence>
<evidence type="ECO:0000313" key="7">
    <source>
        <dbReference type="EMBL" id="VDO08003.1"/>
    </source>
</evidence>
<evidence type="ECO:0000256" key="5">
    <source>
        <dbReference type="SAM" id="Phobius"/>
    </source>
</evidence>